<keyword evidence="3" id="KW-1185">Reference proteome</keyword>
<dbReference type="Proteomes" id="UP000499080">
    <property type="component" value="Unassembled WGS sequence"/>
</dbReference>
<sequence>MTVKYIFPYCKAKRLRQTVQRYRRPYQTARSLQGMSRDTDVPTAKKRLAGFVQRYHVPMQPQRLLQACRRHDVLLLQRKSTRLGLSKTISLTVNATTPAGMSRDRRSTRRKRLRQDLSRVESPLKR</sequence>
<dbReference type="AlphaFoldDB" id="A0A4Y2VQH3"/>
<accession>A0A4Y2VQH3</accession>
<evidence type="ECO:0000256" key="1">
    <source>
        <dbReference type="SAM" id="MobiDB-lite"/>
    </source>
</evidence>
<organism evidence="2 3">
    <name type="scientific">Araneus ventricosus</name>
    <name type="common">Orbweaver spider</name>
    <name type="synonym">Epeira ventricosa</name>
    <dbReference type="NCBI Taxonomy" id="182803"/>
    <lineage>
        <taxon>Eukaryota</taxon>
        <taxon>Metazoa</taxon>
        <taxon>Ecdysozoa</taxon>
        <taxon>Arthropoda</taxon>
        <taxon>Chelicerata</taxon>
        <taxon>Arachnida</taxon>
        <taxon>Araneae</taxon>
        <taxon>Araneomorphae</taxon>
        <taxon>Entelegynae</taxon>
        <taxon>Araneoidea</taxon>
        <taxon>Araneidae</taxon>
        <taxon>Araneus</taxon>
    </lineage>
</organism>
<comment type="caution">
    <text evidence="2">The sequence shown here is derived from an EMBL/GenBank/DDBJ whole genome shotgun (WGS) entry which is preliminary data.</text>
</comment>
<gene>
    <name evidence="2" type="ORF">AVEN_16564_1</name>
</gene>
<feature type="region of interest" description="Disordered" evidence="1">
    <location>
        <begin position="94"/>
        <end position="126"/>
    </location>
</feature>
<reference evidence="2 3" key="1">
    <citation type="journal article" date="2019" name="Sci. Rep.">
        <title>Orb-weaving spider Araneus ventricosus genome elucidates the spidroin gene catalogue.</title>
        <authorList>
            <person name="Kono N."/>
            <person name="Nakamura H."/>
            <person name="Ohtoshi R."/>
            <person name="Moran D.A.P."/>
            <person name="Shinohara A."/>
            <person name="Yoshida Y."/>
            <person name="Fujiwara M."/>
            <person name="Mori M."/>
            <person name="Tomita M."/>
            <person name="Arakawa K."/>
        </authorList>
    </citation>
    <scope>NUCLEOTIDE SEQUENCE [LARGE SCALE GENOMIC DNA]</scope>
</reference>
<feature type="compositionally biased region" description="Basic and acidic residues" evidence="1">
    <location>
        <begin position="114"/>
        <end position="126"/>
    </location>
</feature>
<evidence type="ECO:0000313" key="2">
    <source>
        <dbReference type="EMBL" id="GBO26466.1"/>
    </source>
</evidence>
<name>A0A4Y2VQH3_ARAVE</name>
<evidence type="ECO:0000313" key="3">
    <source>
        <dbReference type="Proteomes" id="UP000499080"/>
    </source>
</evidence>
<proteinExistence type="predicted"/>
<protein>
    <submittedName>
        <fullName evidence="2">Uncharacterized protein</fullName>
    </submittedName>
</protein>
<dbReference type="EMBL" id="BGPR01049476">
    <property type="protein sequence ID" value="GBO26466.1"/>
    <property type="molecule type" value="Genomic_DNA"/>
</dbReference>